<gene>
    <name evidence="2" type="ORF">C4900_05765</name>
</gene>
<sequence>MVPRSRRQVLRFGRAGVLRRYRERAVWTPGDHETAAPVLPKAWPPPFRDLSLSDGRRLRAVPAVGQGVAAARIADRPLVVATRTFGQRVFVPGRGHRALKKLLQEMGMAPWERSRAVLIYADEALIAVAGHWMCASFTAGPGEPGFVFHIES</sequence>
<dbReference type="EMBL" id="PSYR01000001">
    <property type="protein sequence ID" value="RCN59555.1"/>
    <property type="molecule type" value="Genomic_DNA"/>
</dbReference>
<comment type="caution">
    <text evidence="2">The sequence shown here is derived from an EMBL/GenBank/DDBJ whole genome shotgun (WGS) entry which is preliminary data.</text>
</comment>
<organism evidence="2 3">
    <name type="scientific">Acidiferrobacter thiooxydans</name>
    <dbReference type="NCBI Taxonomy" id="163359"/>
    <lineage>
        <taxon>Bacteria</taxon>
        <taxon>Pseudomonadati</taxon>
        <taxon>Pseudomonadota</taxon>
        <taxon>Gammaproteobacteria</taxon>
        <taxon>Acidiferrobacterales</taxon>
        <taxon>Acidiferrobacteraceae</taxon>
        <taxon>Acidiferrobacter</taxon>
    </lineage>
</organism>
<evidence type="ECO:0000313" key="3">
    <source>
        <dbReference type="Proteomes" id="UP000253250"/>
    </source>
</evidence>
<evidence type="ECO:0000259" key="1">
    <source>
        <dbReference type="SMART" id="SM00977"/>
    </source>
</evidence>
<evidence type="ECO:0000313" key="2">
    <source>
        <dbReference type="EMBL" id="RCN59555.1"/>
    </source>
</evidence>
<dbReference type="InterPro" id="IPR012796">
    <property type="entry name" value="Lysidine-tRNA-synth_C"/>
</dbReference>
<dbReference type="AlphaFoldDB" id="A0A368HNG2"/>
<accession>A0A368HNG2</accession>
<dbReference type="GO" id="GO:0008033">
    <property type="term" value="P:tRNA processing"/>
    <property type="evidence" value="ECO:0007669"/>
    <property type="project" value="InterPro"/>
</dbReference>
<keyword evidence="3" id="KW-1185">Reference proteome</keyword>
<protein>
    <recommendedName>
        <fullName evidence="1">Lysidine-tRNA(Ile) synthetase C-terminal domain-containing protein</fullName>
    </recommendedName>
</protein>
<dbReference type="SUPFAM" id="SSF56037">
    <property type="entry name" value="PheT/TilS domain"/>
    <property type="match status" value="1"/>
</dbReference>
<dbReference type="NCBIfam" id="TIGR02433">
    <property type="entry name" value="lysidine_TilS_C"/>
    <property type="match status" value="1"/>
</dbReference>
<dbReference type="Pfam" id="PF11734">
    <property type="entry name" value="TilS_C"/>
    <property type="match status" value="1"/>
</dbReference>
<dbReference type="GO" id="GO:0005524">
    <property type="term" value="F:ATP binding"/>
    <property type="evidence" value="ECO:0007669"/>
    <property type="project" value="InterPro"/>
</dbReference>
<feature type="domain" description="Lysidine-tRNA(Ile) synthetase C-terminal" evidence="1">
    <location>
        <begin position="78"/>
        <end position="150"/>
    </location>
</feature>
<proteinExistence type="predicted"/>
<name>A0A368HNG2_9GAMM</name>
<dbReference type="GO" id="GO:0016879">
    <property type="term" value="F:ligase activity, forming carbon-nitrogen bonds"/>
    <property type="evidence" value="ECO:0007669"/>
    <property type="project" value="InterPro"/>
</dbReference>
<reference evidence="2 3" key="1">
    <citation type="submission" date="2018-02" db="EMBL/GenBank/DDBJ databases">
        <title>Insights into the biology of acidophilic members of the Acidiferrobacteraceae family derived from comparative genomic analyses.</title>
        <authorList>
            <person name="Issotta F."/>
            <person name="Thyssen C."/>
            <person name="Mena C."/>
            <person name="Moya A."/>
            <person name="Bellenberg S."/>
            <person name="Sproer C."/>
            <person name="Covarrubias P.C."/>
            <person name="Sand W."/>
            <person name="Quatrini R."/>
            <person name="Vera M."/>
        </authorList>
    </citation>
    <scope>NUCLEOTIDE SEQUENCE [LARGE SCALE GENOMIC DNA]</scope>
    <source>
        <strain evidence="3">m-1</strain>
    </source>
</reference>
<dbReference type="Proteomes" id="UP000253250">
    <property type="component" value="Unassembled WGS sequence"/>
</dbReference>
<dbReference type="GO" id="GO:0005737">
    <property type="term" value="C:cytoplasm"/>
    <property type="evidence" value="ECO:0007669"/>
    <property type="project" value="InterPro"/>
</dbReference>
<dbReference type="SMART" id="SM00977">
    <property type="entry name" value="TilS_C"/>
    <property type="match status" value="1"/>
</dbReference>